<proteinExistence type="predicted"/>
<dbReference type="EMBL" id="GGEC01088403">
    <property type="protein sequence ID" value="MBX68887.1"/>
    <property type="molecule type" value="Transcribed_RNA"/>
</dbReference>
<reference evidence="1" key="1">
    <citation type="submission" date="2018-02" db="EMBL/GenBank/DDBJ databases">
        <title>Rhizophora mucronata_Transcriptome.</title>
        <authorList>
            <person name="Meera S.P."/>
            <person name="Sreeshan A."/>
            <person name="Augustine A."/>
        </authorList>
    </citation>
    <scope>NUCLEOTIDE SEQUENCE</scope>
    <source>
        <tissue evidence="1">Leaf</tissue>
    </source>
</reference>
<protein>
    <submittedName>
        <fullName evidence="1">Uncharacterized protein</fullName>
    </submittedName>
</protein>
<evidence type="ECO:0000313" key="1">
    <source>
        <dbReference type="EMBL" id="MBX68887.1"/>
    </source>
</evidence>
<dbReference type="AlphaFoldDB" id="A0A2P2QPL6"/>
<name>A0A2P2QPL6_RHIMU</name>
<accession>A0A2P2QPL6</accession>
<sequence length="63" mass="7418">MNEVNLEDNKSKANCDLLISENYQHKNATLAPYVTERINLMHQRTNTEFNYDSCLIKITLYHT</sequence>
<organism evidence="1">
    <name type="scientific">Rhizophora mucronata</name>
    <name type="common">Asiatic mangrove</name>
    <dbReference type="NCBI Taxonomy" id="61149"/>
    <lineage>
        <taxon>Eukaryota</taxon>
        <taxon>Viridiplantae</taxon>
        <taxon>Streptophyta</taxon>
        <taxon>Embryophyta</taxon>
        <taxon>Tracheophyta</taxon>
        <taxon>Spermatophyta</taxon>
        <taxon>Magnoliopsida</taxon>
        <taxon>eudicotyledons</taxon>
        <taxon>Gunneridae</taxon>
        <taxon>Pentapetalae</taxon>
        <taxon>rosids</taxon>
        <taxon>fabids</taxon>
        <taxon>Malpighiales</taxon>
        <taxon>Rhizophoraceae</taxon>
        <taxon>Rhizophora</taxon>
    </lineage>
</organism>